<dbReference type="EMBL" id="CM042050">
    <property type="protein sequence ID" value="KAI3735035.1"/>
    <property type="molecule type" value="Genomic_DNA"/>
</dbReference>
<gene>
    <name evidence="1" type="ORF">L6452_14521</name>
</gene>
<proteinExistence type="predicted"/>
<keyword evidence="2" id="KW-1185">Reference proteome</keyword>
<dbReference type="Proteomes" id="UP001055879">
    <property type="component" value="Linkage Group LG04"/>
</dbReference>
<comment type="caution">
    <text evidence="1">The sequence shown here is derived from an EMBL/GenBank/DDBJ whole genome shotgun (WGS) entry which is preliminary data.</text>
</comment>
<organism evidence="1 2">
    <name type="scientific">Arctium lappa</name>
    <name type="common">Greater burdock</name>
    <name type="synonym">Lappa major</name>
    <dbReference type="NCBI Taxonomy" id="4217"/>
    <lineage>
        <taxon>Eukaryota</taxon>
        <taxon>Viridiplantae</taxon>
        <taxon>Streptophyta</taxon>
        <taxon>Embryophyta</taxon>
        <taxon>Tracheophyta</taxon>
        <taxon>Spermatophyta</taxon>
        <taxon>Magnoliopsida</taxon>
        <taxon>eudicotyledons</taxon>
        <taxon>Gunneridae</taxon>
        <taxon>Pentapetalae</taxon>
        <taxon>asterids</taxon>
        <taxon>campanulids</taxon>
        <taxon>Asterales</taxon>
        <taxon>Asteraceae</taxon>
        <taxon>Carduoideae</taxon>
        <taxon>Cardueae</taxon>
        <taxon>Arctiinae</taxon>
        <taxon>Arctium</taxon>
    </lineage>
</organism>
<name>A0ACB9CLG6_ARCLA</name>
<sequence length="173" mass="18975">MIFDNGVTYLAFFPLINGGQRFGRCNGLVDANSTGDMVDKDVDVCETTLIRSQSGGNHDVGSSNMLSSKNAVGYEGGCRSSETTVFDAIDVCDRRHRPQQIVVVDRLPLLSLTLVGCFSGDETGELRYALLNRLLRILRDLLICRQRLFHDPAHVSNRQDLSCSLADNSPPGL</sequence>
<evidence type="ECO:0000313" key="2">
    <source>
        <dbReference type="Proteomes" id="UP001055879"/>
    </source>
</evidence>
<reference evidence="1 2" key="2">
    <citation type="journal article" date="2022" name="Mol. Ecol. Resour.">
        <title>The genomes of chicory, endive, great burdock and yacon provide insights into Asteraceae paleo-polyploidization history and plant inulin production.</title>
        <authorList>
            <person name="Fan W."/>
            <person name="Wang S."/>
            <person name="Wang H."/>
            <person name="Wang A."/>
            <person name="Jiang F."/>
            <person name="Liu H."/>
            <person name="Zhao H."/>
            <person name="Xu D."/>
            <person name="Zhang Y."/>
        </authorList>
    </citation>
    <scope>NUCLEOTIDE SEQUENCE [LARGE SCALE GENOMIC DNA]</scope>
    <source>
        <strain evidence="2">cv. Niubang</strain>
    </source>
</reference>
<evidence type="ECO:0000313" key="1">
    <source>
        <dbReference type="EMBL" id="KAI3735035.1"/>
    </source>
</evidence>
<accession>A0ACB9CLG6</accession>
<protein>
    <submittedName>
        <fullName evidence="1">Uncharacterized protein</fullName>
    </submittedName>
</protein>
<reference evidence="2" key="1">
    <citation type="journal article" date="2022" name="Mol. Ecol. Resour.">
        <title>The genomes of chicory, endive, great burdock and yacon provide insights into Asteraceae palaeo-polyploidization history and plant inulin production.</title>
        <authorList>
            <person name="Fan W."/>
            <person name="Wang S."/>
            <person name="Wang H."/>
            <person name="Wang A."/>
            <person name="Jiang F."/>
            <person name="Liu H."/>
            <person name="Zhao H."/>
            <person name="Xu D."/>
            <person name="Zhang Y."/>
        </authorList>
    </citation>
    <scope>NUCLEOTIDE SEQUENCE [LARGE SCALE GENOMIC DNA]</scope>
    <source>
        <strain evidence="2">cv. Niubang</strain>
    </source>
</reference>